<comment type="caution">
    <text evidence="1">The sequence shown here is derived from an EMBL/GenBank/DDBJ whole genome shotgun (WGS) entry which is preliminary data.</text>
</comment>
<dbReference type="RefSeq" id="XP_067804994.1">
    <property type="nucleotide sequence ID" value="XM_067946203.1"/>
</dbReference>
<dbReference type="GeneID" id="94335458"/>
<dbReference type="EMBL" id="JALLKP010000001">
    <property type="protein sequence ID" value="KAK2198152.1"/>
    <property type="molecule type" value="Genomic_DNA"/>
</dbReference>
<dbReference type="KEGG" id="bdw:94335458"/>
<dbReference type="AlphaFoldDB" id="A0AAD9PPC9"/>
<organism evidence="1 2">
    <name type="scientific">Babesia duncani</name>
    <dbReference type="NCBI Taxonomy" id="323732"/>
    <lineage>
        <taxon>Eukaryota</taxon>
        <taxon>Sar</taxon>
        <taxon>Alveolata</taxon>
        <taxon>Apicomplexa</taxon>
        <taxon>Aconoidasida</taxon>
        <taxon>Piroplasmida</taxon>
        <taxon>Babesiidae</taxon>
        <taxon>Babesia</taxon>
    </lineage>
</organism>
<evidence type="ECO:0000313" key="2">
    <source>
        <dbReference type="Proteomes" id="UP001214638"/>
    </source>
</evidence>
<keyword evidence="2" id="KW-1185">Reference proteome</keyword>
<reference evidence="1" key="1">
    <citation type="journal article" date="2023" name="Nat. Microbiol.">
        <title>Babesia duncani multi-omics identifies virulence factors and drug targets.</title>
        <authorList>
            <person name="Singh P."/>
            <person name="Lonardi S."/>
            <person name="Liang Q."/>
            <person name="Vydyam P."/>
            <person name="Khabirova E."/>
            <person name="Fang T."/>
            <person name="Gihaz S."/>
            <person name="Thekkiniath J."/>
            <person name="Munshi M."/>
            <person name="Abel S."/>
            <person name="Ciampossin L."/>
            <person name="Batugedara G."/>
            <person name="Gupta M."/>
            <person name="Lu X.M."/>
            <person name="Lenz T."/>
            <person name="Chakravarty S."/>
            <person name="Cornillot E."/>
            <person name="Hu Y."/>
            <person name="Ma W."/>
            <person name="Gonzalez L.M."/>
            <person name="Sanchez S."/>
            <person name="Estrada K."/>
            <person name="Sanchez-Flores A."/>
            <person name="Montero E."/>
            <person name="Harb O.S."/>
            <person name="Le Roch K.G."/>
            <person name="Mamoun C.B."/>
        </authorList>
    </citation>
    <scope>NUCLEOTIDE SEQUENCE</scope>
    <source>
        <strain evidence="1">WA1</strain>
    </source>
</reference>
<protein>
    <submittedName>
        <fullName evidence="1">Uncharacterized protein</fullName>
    </submittedName>
</protein>
<accession>A0AAD9PPC9</accession>
<evidence type="ECO:0000313" key="1">
    <source>
        <dbReference type="EMBL" id="KAK2198152.1"/>
    </source>
</evidence>
<dbReference type="Proteomes" id="UP001214638">
    <property type="component" value="Unassembled WGS sequence"/>
</dbReference>
<sequence>MDISDPPTVDSSNITNRDAQIWIQEISKLHHDTFGTWLRVLAILLDCEFKEPLLIDRKLPPDLESVAQYYNTPIDTETNKRLKQLGVDDRIQLSHQIARNILESIRGGLKWVLVEFEGEVSELELYTRGVAWLIKIALGAFRMEPDPPMHVVHFSKSDGGTRELSDCSLTELLTRSIAILCLFGTEHAEMFDVIGDIPISLLNIVPSPIRLYMLGAFPPVVFDPKNLFSYETRVTLAEAIGQKFESFIERLLDYTRNDVIDTVGGNLDSASVCLSPSDTGVYSSEYVVNQALRTLEDDQYMISGSNSVASSSYNNSMIASIVHSTHVSGTASINGSNATSANASATNLMDVIDGNCSLMFAASVATFMNLLKFAVDYVTLGSRFCIGIQEGVCNKLISWLERICNSSNFMTLVGHMFAMGGLICFHSVCRISNMISKDIFISWIILRHAQNVSEALQMIRIAGFEVLLLDNFNSRRVLSFLIDGLDTPNNVEYLETWYYLLKSMQKLSPQEYNSIITNAVLLDSCETLLTKLNVLAQFNLNEEPLEESALENIHNALHVREFIMFLLKLFPKFKNEDHFPILEGWLNKTIIRDKSHLEFCAFTLWILELVQSKKHAEIVKDLKTMSSETNNEWLAFAVALLGYNSNEARMLDTYARLYHLDRKLRKSLKDANYDEWYRIHAEMTRIVRRIAESRDKSGFDKMLDASSRVHMKDLGKYIRDKLDTLEPKTDEEAIFYITCVNVLFTLKSMNHRIEVKEEILTASLAIVSHFSIPDGDMAALANSLLVHCPLDVLLLVAPTPTSFRFCLLKRARDHLLNPSNYKRALRVLVVIANELICENTWSGYDFDCFCEVLEIIIMGTYNMDVLRHLLSSRANLRLMHKIVLAANTLQDNERLPLLRARLNIAILRRYLCMHNYNPETIDSAVLGTTVEFVTFELDRLMTVKSGSFSIKISGGNIPGSLSRGALATIDIIAYASFRQLFGTRIDYEKAKTLPPVRKGHAVFTWGLLSREYYKALSCVQLLFQAFSQLPNTKLLIIAQYFFSLAAQVLGENVFGIKRRFLTDDNVVRPDAALLNNYFKCVFQHNGVLVHIVLQGFVEFDRNGLVKLANNLFKGKYAPLLFEKRIVTRMDLVMEVDGV</sequence>
<name>A0AAD9PPC9_9APIC</name>
<proteinExistence type="predicted"/>
<gene>
    <name evidence="1" type="ORF">BdWA1_001160</name>
</gene>